<dbReference type="InterPro" id="IPR000873">
    <property type="entry name" value="AMP-dep_synth/lig_dom"/>
</dbReference>
<dbReference type="GO" id="GO:0047475">
    <property type="term" value="F:phenylacetate-CoA ligase activity"/>
    <property type="evidence" value="ECO:0007669"/>
    <property type="project" value="UniProtKB-EC"/>
</dbReference>
<dbReference type="EC" id="6.2.1.30" evidence="2"/>
<evidence type="ECO:0000313" key="3">
    <source>
        <dbReference type="Proteomes" id="UP000541136"/>
    </source>
</evidence>
<accession>A0A7W9TJW8</accession>
<dbReference type="Pfam" id="PF00501">
    <property type="entry name" value="AMP-binding"/>
    <property type="match status" value="1"/>
</dbReference>
<reference evidence="2 3" key="1">
    <citation type="submission" date="2020-08" db="EMBL/GenBank/DDBJ databases">
        <title>Genomic Encyclopedia of Type Strains, Phase IV (KMG-IV): sequencing the most valuable type-strain genomes for metagenomic binning, comparative biology and taxonomic classification.</title>
        <authorList>
            <person name="Goeker M."/>
        </authorList>
    </citation>
    <scope>NUCLEOTIDE SEQUENCE [LARGE SCALE GENOMIC DNA]</scope>
    <source>
        <strain evidence="2 3">DSM 12141</strain>
    </source>
</reference>
<evidence type="ECO:0000259" key="1">
    <source>
        <dbReference type="Pfam" id="PF00501"/>
    </source>
</evidence>
<dbReference type="Proteomes" id="UP000541136">
    <property type="component" value="Unassembled WGS sequence"/>
</dbReference>
<proteinExistence type="predicted"/>
<dbReference type="PANTHER" id="PTHR43845">
    <property type="entry name" value="BLR5969 PROTEIN"/>
    <property type="match status" value="1"/>
</dbReference>
<dbReference type="Gene3D" id="3.40.50.12780">
    <property type="entry name" value="N-terminal domain of ligase-like"/>
    <property type="match status" value="1"/>
</dbReference>
<dbReference type="RefSeq" id="WP_151024684.1">
    <property type="nucleotide sequence ID" value="NZ_JACHIB010000001.1"/>
</dbReference>
<keyword evidence="2" id="KW-0436">Ligase</keyword>
<sequence length="423" mass="45677">MQAYYDARETQPADERERLLFQRLPAALERARARAPAIARQLQGIDPAALDSRQALARVPVLRKSELLQLQHAARIAPPGATADAERLRVFGGFSTIGWGEARRVYASPGPIYEPEGPRPDYWGFARALHAAGVRSGMLVHNCFSYHFTPAGSMMETAAHALGCTVFPGGVGQTEQQVRAMADLAPHAYTGTPSFLRIILEKADEMGVALPSLRLALFSGEAYPPSLQAWFRHRGIQGFQAYGSADLGMVAFETPAREGLVANEDLILEIVRPGTGQPVPEGEVGELVVTTLHADYPLLRFGTGDLSALMPGASPCGRTNLRIRGWLGRADQTTKVRGMFVHPEQIARVLDRHAGIGRARLVVSGEAGHDVMTLRVEADAALDAGAVAATVREQTKLRAIVEIVAAGSLPNDGKVIEDARRYD</sequence>
<organism evidence="2 3">
    <name type="scientific">Castellaniella defragrans</name>
    <name type="common">Alcaligenes defragrans</name>
    <dbReference type="NCBI Taxonomy" id="75697"/>
    <lineage>
        <taxon>Bacteria</taxon>
        <taxon>Pseudomonadati</taxon>
        <taxon>Pseudomonadota</taxon>
        <taxon>Betaproteobacteria</taxon>
        <taxon>Burkholderiales</taxon>
        <taxon>Alcaligenaceae</taxon>
        <taxon>Castellaniella</taxon>
    </lineage>
</organism>
<dbReference type="AlphaFoldDB" id="A0A7W9TJW8"/>
<dbReference type="Gene3D" id="3.30.300.30">
    <property type="match status" value="1"/>
</dbReference>
<dbReference type="SUPFAM" id="SSF56801">
    <property type="entry name" value="Acetyl-CoA synthetase-like"/>
    <property type="match status" value="1"/>
</dbReference>
<feature type="domain" description="AMP-dependent synthetase/ligase" evidence="1">
    <location>
        <begin position="146"/>
        <end position="290"/>
    </location>
</feature>
<protein>
    <submittedName>
        <fullName evidence="2">Phenylacetate-CoA ligase</fullName>
        <ecNumber evidence="2">6.2.1.30</ecNumber>
    </submittedName>
</protein>
<comment type="caution">
    <text evidence="2">The sequence shown here is derived from an EMBL/GenBank/DDBJ whole genome shotgun (WGS) entry which is preliminary data.</text>
</comment>
<dbReference type="EMBL" id="JACHIB010000001">
    <property type="protein sequence ID" value="MBB6081989.1"/>
    <property type="molecule type" value="Genomic_DNA"/>
</dbReference>
<dbReference type="PANTHER" id="PTHR43845:SF1">
    <property type="entry name" value="BLR5969 PROTEIN"/>
    <property type="match status" value="1"/>
</dbReference>
<dbReference type="InterPro" id="IPR045851">
    <property type="entry name" value="AMP-bd_C_sf"/>
</dbReference>
<gene>
    <name evidence="2" type="ORF">HNR28_000007</name>
</gene>
<name>A0A7W9TJW8_CASDE</name>
<dbReference type="InterPro" id="IPR042099">
    <property type="entry name" value="ANL_N_sf"/>
</dbReference>
<evidence type="ECO:0000313" key="2">
    <source>
        <dbReference type="EMBL" id="MBB6081989.1"/>
    </source>
</evidence>